<dbReference type="Proteomes" id="UP000254259">
    <property type="component" value="Chromosome CBM2636"/>
</dbReference>
<accession>A0A375CZR1</accession>
<evidence type="ECO:0000313" key="2">
    <source>
        <dbReference type="Proteomes" id="UP000254259"/>
    </source>
</evidence>
<name>A0A375CZR1_9BURK</name>
<protein>
    <submittedName>
        <fullName evidence="1">Proline racemase</fullName>
        <ecNumber evidence="1">5.1.1.4</ecNumber>
    </submittedName>
</protein>
<dbReference type="EC" id="5.1.1.4" evidence="1"/>
<proteinExistence type="predicted"/>
<dbReference type="EMBL" id="LT984813">
    <property type="protein sequence ID" value="SPD63403.1"/>
    <property type="molecule type" value="Genomic_DNA"/>
</dbReference>
<keyword evidence="1" id="KW-0413">Isomerase</keyword>
<dbReference type="AlphaFoldDB" id="A0A375CZR1"/>
<organism evidence="1 2">
    <name type="scientific">Cupriavidus taiwanensis</name>
    <dbReference type="NCBI Taxonomy" id="164546"/>
    <lineage>
        <taxon>Bacteria</taxon>
        <taxon>Pseudomonadati</taxon>
        <taxon>Pseudomonadota</taxon>
        <taxon>Betaproteobacteria</taxon>
        <taxon>Burkholderiales</taxon>
        <taxon>Burkholderiaceae</taxon>
        <taxon>Cupriavidus</taxon>
    </lineage>
</organism>
<gene>
    <name evidence="1" type="ORF">CBM2636_10419</name>
</gene>
<dbReference type="GO" id="GO:0018112">
    <property type="term" value="F:proline racemase activity"/>
    <property type="evidence" value="ECO:0007669"/>
    <property type="project" value="UniProtKB-EC"/>
</dbReference>
<evidence type="ECO:0000313" key="1">
    <source>
        <dbReference type="EMBL" id="SPD63403.1"/>
    </source>
</evidence>
<sequence length="57" mass="6202">MFRGAGQTAANGSAMHYAEYSNRSAWRLACASSFPWSRQSCCAAPPAWHSPITVPTR</sequence>
<reference evidence="1 2" key="1">
    <citation type="submission" date="2018-01" db="EMBL/GenBank/DDBJ databases">
        <authorList>
            <person name="Clerissi C."/>
        </authorList>
    </citation>
    <scope>NUCLEOTIDE SEQUENCE [LARGE SCALE GENOMIC DNA]</scope>
    <source>
        <strain evidence="1">Cupriavidus taiwanensis SWF 66322</strain>
    </source>
</reference>